<organism evidence="2 3">
    <name type="scientific">Desulfuromusa kysingii</name>
    <dbReference type="NCBI Taxonomy" id="37625"/>
    <lineage>
        <taxon>Bacteria</taxon>
        <taxon>Pseudomonadati</taxon>
        <taxon>Thermodesulfobacteriota</taxon>
        <taxon>Desulfuromonadia</taxon>
        <taxon>Desulfuromonadales</taxon>
        <taxon>Geopsychrobacteraceae</taxon>
        <taxon>Desulfuromusa</taxon>
    </lineage>
</organism>
<feature type="domain" description="HDOD" evidence="1">
    <location>
        <begin position="15"/>
        <end position="207"/>
    </location>
</feature>
<dbReference type="EMBL" id="FNQN01000009">
    <property type="protein sequence ID" value="SEA67788.1"/>
    <property type="molecule type" value="Genomic_DNA"/>
</dbReference>
<dbReference type="Proteomes" id="UP000199409">
    <property type="component" value="Unassembled WGS sequence"/>
</dbReference>
<evidence type="ECO:0000259" key="1">
    <source>
        <dbReference type="PROSITE" id="PS51833"/>
    </source>
</evidence>
<dbReference type="Pfam" id="PF08668">
    <property type="entry name" value="HDOD"/>
    <property type="match status" value="1"/>
</dbReference>
<accession>A0A1H4D5D7</accession>
<dbReference type="InterPro" id="IPR052340">
    <property type="entry name" value="RNase_Y/CdgJ"/>
</dbReference>
<dbReference type="AlphaFoldDB" id="A0A1H4D5D7"/>
<evidence type="ECO:0000313" key="2">
    <source>
        <dbReference type="EMBL" id="SEA67788.1"/>
    </source>
</evidence>
<dbReference type="SUPFAM" id="SSF109604">
    <property type="entry name" value="HD-domain/PDEase-like"/>
    <property type="match status" value="1"/>
</dbReference>
<dbReference type="RefSeq" id="WP_092349966.1">
    <property type="nucleotide sequence ID" value="NZ_FNQN01000009.1"/>
</dbReference>
<protein>
    <submittedName>
        <fullName evidence="2">HD-like signal output (HDOD) domain, no enzymatic activity</fullName>
    </submittedName>
</protein>
<dbReference type="PANTHER" id="PTHR33525:SF3">
    <property type="entry name" value="RIBONUCLEASE Y"/>
    <property type="match status" value="1"/>
</dbReference>
<proteinExistence type="predicted"/>
<sequence>MTTNFKTVVESIKDLPPMPAVAVKVIELLNDPNVNYEKLGAVISSDPAVSARMLKVANSAFYSMKRQIKTLEHAIAIVGERTLRSLVLAASLEGMNKSYGLLEKLLWEDSIGCAIGCRILARKFASADPEEAFLAGLFRHLGKTVMNYSDPNAYRSLAEAAYSENISTTELEGRFFPYAHAVVGAAVLDKWNFSRFLVMSTLHHEDLQISLDDEERGEELLRLTATVNLAGHICRKLGIGQRQPDEELNLANCHGAKALGLNTDEVELALVDVEQVFKENRDYFIG</sequence>
<dbReference type="PANTHER" id="PTHR33525">
    <property type="match status" value="1"/>
</dbReference>
<keyword evidence="3" id="KW-1185">Reference proteome</keyword>
<dbReference type="Gene3D" id="1.10.3210.10">
    <property type="entry name" value="Hypothetical protein af1432"/>
    <property type="match status" value="1"/>
</dbReference>
<dbReference type="InterPro" id="IPR013976">
    <property type="entry name" value="HDOD"/>
</dbReference>
<evidence type="ECO:0000313" key="3">
    <source>
        <dbReference type="Proteomes" id="UP000199409"/>
    </source>
</evidence>
<dbReference type="STRING" id="37625.SAMN05660420_02839"/>
<dbReference type="OrthoDB" id="9773799at2"/>
<gene>
    <name evidence="2" type="ORF">SAMN05660420_02839</name>
</gene>
<reference evidence="2 3" key="1">
    <citation type="submission" date="2016-10" db="EMBL/GenBank/DDBJ databases">
        <authorList>
            <person name="de Groot N.N."/>
        </authorList>
    </citation>
    <scope>NUCLEOTIDE SEQUENCE [LARGE SCALE GENOMIC DNA]</scope>
    <source>
        <strain evidence="2 3">DSM 7343</strain>
    </source>
</reference>
<dbReference type="PROSITE" id="PS51833">
    <property type="entry name" value="HDOD"/>
    <property type="match status" value="1"/>
</dbReference>
<name>A0A1H4D5D7_9BACT</name>